<evidence type="ECO:0000313" key="1">
    <source>
        <dbReference type="EMBL" id="GBO28247.1"/>
    </source>
</evidence>
<evidence type="ECO:0000313" key="2">
    <source>
        <dbReference type="Proteomes" id="UP000499080"/>
    </source>
</evidence>
<dbReference type="Proteomes" id="UP000499080">
    <property type="component" value="Unassembled WGS sequence"/>
</dbReference>
<comment type="caution">
    <text evidence="1">The sequence shown here is derived from an EMBL/GenBank/DDBJ whole genome shotgun (WGS) entry which is preliminary data.</text>
</comment>
<dbReference type="AlphaFoldDB" id="A0A4Y2VWT3"/>
<sequence>MNTSGTCYDPSIIELRPLIVDGHYGPHHRYCTHLGSEASLTYPAASHPHTRGASRWN</sequence>
<feature type="non-terminal residue" evidence="1">
    <location>
        <position position="57"/>
    </location>
</feature>
<protein>
    <submittedName>
        <fullName evidence="1">Uncharacterized protein</fullName>
    </submittedName>
</protein>
<dbReference type="EMBL" id="BGPR01051278">
    <property type="protein sequence ID" value="GBO28247.1"/>
    <property type="molecule type" value="Genomic_DNA"/>
</dbReference>
<keyword evidence="2" id="KW-1185">Reference proteome</keyword>
<reference evidence="1 2" key="1">
    <citation type="journal article" date="2019" name="Sci. Rep.">
        <title>Orb-weaving spider Araneus ventricosus genome elucidates the spidroin gene catalogue.</title>
        <authorList>
            <person name="Kono N."/>
            <person name="Nakamura H."/>
            <person name="Ohtoshi R."/>
            <person name="Moran D.A.P."/>
            <person name="Shinohara A."/>
            <person name="Yoshida Y."/>
            <person name="Fujiwara M."/>
            <person name="Mori M."/>
            <person name="Tomita M."/>
            <person name="Arakawa K."/>
        </authorList>
    </citation>
    <scope>NUCLEOTIDE SEQUENCE [LARGE SCALE GENOMIC DNA]</scope>
</reference>
<gene>
    <name evidence="1" type="ORF">AVEN_14295_1</name>
</gene>
<name>A0A4Y2VWT3_ARAVE</name>
<proteinExistence type="predicted"/>
<organism evidence="1 2">
    <name type="scientific">Araneus ventricosus</name>
    <name type="common">Orbweaver spider</name>
    <name type="synonym">Epeira ventricosa</name>
    <dbReference type="NCBI Taxonomy" id="182803"/>
    <lineage>
        <taxon>Eukaryota</taxon>
        <taxon>Metazoa</taxon>
        <taxon>Ecdysozoa</taxon>
        <taxon>Arthropoda</taxon>
        <taxon>Chelicerata</taxon>
        <taxon>Arachnida</taxon>
        <taxon>Araneae</taxon>
        <taxon>Araneomorphae</taxon>
        <taxon>Entelegynae</taxon>
        <taxon>Araneoidea</taxon>
        <taxon>Araneidae</taxon>
        <taxon>Araneus</taxon>
    </lineage>
</organism>
<accession>A0A4Y2VWT3</accession>